<reference evidence="1" key="1">
    <citation type="submission" date="2023-04" db="EMBL/GenBank/DDBJ databases">
        <title>A chromosome-level genome assembly of the parasitoid wasp Eretmocerus hayati.</title>
        <authorList>
            <person name="Zhong Y."/>
            <person name="Liu S."/>
            <person name="Liu Y."/>
        </authorList>
    </citation>
    <scope>NUCLEOTIDE SEQUENCE</scope>
    <source>
        <strain evidence="1">ZJU_SS_LIU_2023</strain>
    </source>
</reference>
<sequence>MFVVGLLYLLLARTVFGDSGHQDSLASPWHYQCDGGLCKKIQITQNTTAPLALDVCQLFCGTGALWPQPTGHMSLGNHVAKLDPDDITLSGIDQRSHVGQLLQENVERLRSNIKSLSRSTPTTKGYGLTINVIPDFDVNNAKLTLNTKESYTLKIHKGESGRIIVDLSGPSYFGIRHGLETLSQLIVYDDLRGDLKIARDVYINDEPAFAYRGILLDTSRNFMDKASILRTIDGMAMSKLNSFHWHITDSHSFPYVSKTWPKFSKYGAYAPNKIYTVEDIQEIVRYGLVRGVRVLPEFDAPAHVGEGWQWVGHDTTVCFKAEPWRDYCVEPPCGQLNPTSEKVYEILEGLYTDMLRDFEPDFFHMGGDEVNIDCWNSSNIIKNWMLERGWDLSEPSFYKLWDHFQSRAFDKLTKANNGIELDVVLWTSGLTKEENIKLLDPSKYIIQIWTTGVDKTIGRLVENEFRVIFSNYDALYFDCGFGAWIGEGTNWCSPYKGWQKVYDNSPLQILDKQGLSQDYKHLVLGGEAALWSEQVDSASVDSRLWPRSAAMAERLWTNPDASWIHAEQRLLRHRERLMQRGIMADSLEPEWCLQNQGHCYA</sequence>
<dbReference type="EMBL" id="CM056741">
    <property type="protein sequence ID" value="KAJ8684485.1"/>
    <property type="molecule type" value="Genomic_DNA"/>
</dbReference>
<protein>
    <submittedName>
        <fullName evidence="1">Uncharacterized protein</fullName>
    </submittedName>
</protein>
<evidence type="ECO:0000313" key="1">
    <source>
        <dbReference type="EMBL" id="KAJ8684485.1"/>
    </source>
</evidence>
<organism evidence="1 2">
    <name type="scientific">Eretmocerus hayati</name>
    <dbReference type="NCBI Taxonomy" id="131215"/>
    <lineage>
        <taxon>Eukaryota</taxon>
        <taxon>Metazoa</taxon>
        <taxon>Ecdysozoa</taxon>
        <taxon>Arthropoda</taxon>
        <taxon>Hexapoda</taxon>
        <taxon>Insecta</taxon>
        <taxon>Pterygota</taxon>
        <taxon>Neoptera</taxon>
        <taxon>Endopterygota</taxon>
        <taxon>Hymenoptera</taxon>
        <taxon>Apocrita</taxon>
        <taxon>Proctotrupomorpha</taxon>
        <taxon>Chalcidoidea</taxon>
        <taxon>Aphelinidae</taxon>
        <taxon>Aphelininae</taxon>
        <taxon>Eretmocerus</taxon>
    </lineage>
</organism>
<proteinExistence type="predicted"/>
<accession>A0ACC2PM35</accession>
<dbReference type="Proteomes" id="UP001239111">
    <property type="component" value="Chromosome 1"/>
</dbReference>
<gene>
    <name evidence="1" type="ORF">QAD02_020277</name>
</gene>
<keyword evidence="2" id="KW-1185">Reference proteome</keyword>
<comment type="caution">
    <text evidence="1">The sequence shown here is derived from an EMBL/GenBank/DDBJ whole genome shotgun (WGS) entry which is preliminary data.</text>
</comment>
<name>A0ACC2PM35_9HYME</name>
<evidence type="ECO:0000313" key="2">
    <source>
        <dbReference type="Proteomes" id="UP001239111"/>
    </source>
</evidence>